<dbReference type="AlphaFoldDB" id="A0A7J8ALV4"/>
<dbReference type="Proteomes" id="UP000527355">
    <property type="component" value="Unassembled WGS sequence"/>
</dbReference>
<organism evidence="1 2">
    <name type="scientific">Myotis myotis</name>
    <name type="common">Greater mouse-eared bat</name>
    <name type="synonym">Vespertilio myotis</name>
    <dbReference type="NCBI Taxonomy" id="51298"/>
    <lineage>
        <taxon>Eukaryota</taxon>
        <taxon>Metazoa</taxon>
        <taxon>Chordata</taxon>
        <taxon>Craniata</taxon>
        <taxon>Vertebrata</taxon>
        <taxon>Euteleostomi</taxon>
        <taxon>Mammalia</taxon>
        <taxon>Eutheria</taxon>
        <taxon>Laurasiatheria</taxon>
        <taxon>Chiroptera</taxon>
        <taxon>Yangochiroptera</taxon>
        <taxon>Vespertilionidae</taxon>
        <taxon>Myotis</taxon>
    </lineage>
</organism>
<keyword evidence="2" id="KW-1185">Reference proteome</keyword>
<comment type="caution">
    <text evidence="1">The sequence shown here is derived from an EMBL/GenBank/DDBJ whole genome shotgun (WGS) entry which is preliminary data.</text>
</comment>
<dbReference type="EMBL" id="JABWUV010000001">
    <property type="protein sequence ID" value="KAF6387557.1"/>
    <property type="molecule type" value="Genomic_DNA"/>
</dbReference>
<protein>
    <submittedName>
        <fullName evidence="1">Uncharacterized protein</fullName>
    </submittedName>
</protein>
<accession>A0A7J8ALV4</accession>
<sequence>MWNYIADGNADWYSHCRKQYGVSSKNKIDPVVQPLGIYPNNLEIPIRKNISTPVYIAVLFTTKGPVHEFVHLERNCGLQCCSGQRGGSWPILCTPSRPLPPWPLVPCLPAALLLLLPLPCAAGAGPACTC</sequence>
<evidence type="ECO:0000313" key="2">
    <source>
        <dbReference type="Proteomes" id="UP000527355"/>
    </source>
</evidence>
<proteinExistence type="predicted"/>
<name>A0A7J8ALV4_MYOMY</name>
<gene>
    <name evidence="1" type="ORF">mMyoMyo1_008047</name>
</gene>
<reference evidence="1 2" key="1">
    <citation type="journal article" date="2020" name="Nature">
        <title>Six reference-quality genomes reveal evolution of bat adaptations.</title>
        <authorList>
            <person name="Jebb D."/>
            <person name="Huang Z."/>
            <person name="Pippel M."/>
            <person name="Hughes G.M."/>
            <person name="Lavrichenko K."/>
            <person name="Devanna P."/>
            <person name="Winkler S."/>
            <person name="Jermiin L.S."/>
            <person name="Skirmuntt E.C."/>
            <person name="Katzourakis A."/>
            <person name="Burkitt-Gray L."/>
            <person name="Ray D.A."/>
            <person name="Sullivan K.A.M."/>
            <person name="Roscito J.G."/>
            <person name="Kirilenko B.M."/>
            <person name="Davalos L.M."/>
            <person name="Corthals A.P."/>
            <person name="Power M.L."/>
            <person name="Jones G."/>
            <person name="Ransome R.D."/>
            <person name="Dechmann D.K.N."/>
            <person name="Locatelli A.G."/>
            <person name="Puechmaille S.J."/>
            <person name="Fedrigo O."/>
            <person name="Jarvis E.D."/>
            <person name="Hiller M."/>
            <person name="Vernes S.C."/>
            <person name="Myers E.W."/>
            <person name="Teeling E.C."/>
        </authorList>
    </citation>
    <scope>NUCLEOTIDE SEQUENCE [LARGE SCALE GENOMIC DNA]</scope>
    <source>
        <strain evidence="1">MMyoMyo1</strain>
        <tissue evidence="1">Flight muscle</tissue>
    </source>
</reference>
<evidence type="ECO:0000313" key="1">
    <source>
        <dbReference type="EMBL" id="KAF6387557.1"/>
    </source>
</evidence>